<organism evidence="2">
    <name type="scientific">Tanacetum cinerariifolium</name>
    <name type="common">Dalmatian daisy</name>
    <name type="synonym">Chrysanthemum cinerariifolium</name>
    <dbReference type="NCBI Taxonomy" id="118510"/>
    <lineage>
        <taxon>Eukaryota</taxon>
        <taxon>Viridiplantae</taxon>
        <taxon>Streptophyta</taxon>
        <taxon>Embryophyta</taxon>
        <taxon>Tracheophyta</taxon>
        <taxon>Spermatophyta</taxon>
        <taxon>Magnoliopsida</taxon>
        <taxon>eudicotyledons</taxon>
        <taxon>Gunneridae</taxon>
        <taxon>Pentapetalae</taxon>
        <taxon>asterids</taxon>
        <taxon>campanulids</taxon>
        <taxon>Asterales</taxon>
        <taxon>Asteraceae</taxon>
        <taxon>Asteroideae</taxon>
        <taxon>Anthemideae</taxon>
        <taxon>Anthemidinae</taxon>
        <taxon>Tanacetum</taxon>
    </lineage>
</organism>
<feature type="region of interest" description="Disordered" evidence="1">
    <location>
        <begin position="128"/>
        <end position="158"/>
    </location>
</feature>
<reference evidence="2" key="1">
    <citation type="journal article" date="2019" name="Sci. Rep.">
        <title>Draft genome of Tanacetum cinerariifolium, the natural source of mosquito coil.</title>
        <authorList>
            <person name="Yamashiro T."/>
            <person name="Shiraishi A."/>
            <person name="Satake H."/>
            <person name="Nakayama K."/>
        </authorList>
    </citation>
    <scope>NUCLEOTIDE SEQUENCE</scope>
</reference>
<evidence type="ECO:0000256" key="1">
    <source>
        <dbReference type="SAM" id="MobiDB-lite"/>
    </source>
</evidence>
<gene>
    <name evidence="2" type="ORF">Tci_856880</name>
</gene>
<comment type="caution">
    <text evidence="2">The sequence shown here is derived from an EMBL/GenBank/DDBJ whole genome shotgun (WGS) entry which is preliminary data.</text>
</comment>
<dbReference type="AlphaFoldDB" id="A0A699REK2"/>
<feature type="region of interest" description="Disordered" evidence="1">
    <location>
        <begin position="27"/>
        <end position="47"/>
    </location>
</feature>
<protein>
    <submittedName>
        <fullName evidence="2">Uncharacterized protein</fullName>
    </submittedName>
</protein>
<name>A0A699REK2_TANCI</name>
<evidence type="ECO:0000313" key="2">
    <source>
        <dbReference type="EMBL" id="GFC84910.1"/>
    </source>
</evidence>
<feature type="non-terminal residue" evidence="2">
    <location>
        <position position="202"/>
    </location>
</feature>
<feature type="non-terminal residue" evidence="2">
    <location>
        <position position="1"/>
    </location>
</feature>
<dbReference type="EMBL" id="BKCJ011097135">
    <property type="protein sequence ID" value="GFC84910.1"/>
    <property type="molecule type" value="Genomic_DNA"/>
</dbReference>
<proteinExistence type="predicted"/>
<accession>A0A699REK2</accession>
<sequence length="202" mass="21833">LFTTLRVNSPSFSGRIVPFFDTMLEHQEDEPSSPVRDVSEGEACPTESGFIADPDRETIAKTFTLLHDSAPRVTSPAADDGSMQHTISELTALCTCLQRQHSELLAKFQAQEVEILMLKERVQVLEDRDSDAAKHSRDDAPIKGRSINEREAANERISNDSEDVARVLISMDAATVLAGGIDVPTGSGFIPTAGPPATVIAT</sequence>